<feature type="chain" id="PRO_5042573512" evidence="1">
    <location>
        <begin position="20"/>
        <end position="198"/>
    </location>
</feature>
<reference evidence="3" key="1">
    <citation type="submission" date="2025-08" db="UniProtKB">
        <authorList>
            <consortium name="RefSeq"/>
        </authorList>
    </citation>
    <scope>IDENTIFICATION</scope>
</reference>
<dbReference type="RefSeq" id="XP_011499734.1">
    <property type="nucleotide sequence ID" value="XM_011501432.1"/>
</dbReference>
<dbReference type="CDD" id="cd13769">
    <property type="entry name" value="ApoLp-III_like"/>
    <property type="match status" value="1"/>
</dbReference>
<dbReference type="SUPFAM" id="SSF58113">
    <property type="entry name" value="Apolipoprotein A-I"/>
    <property type="match status" value="1"/>
</dbReference>
<dbReference type="AlphaFoldDB" id="A0AAJ6YKH8"/>
<protein>
    <submittedName>
        <fullName evidence="3">Uncharacterized protein LOC105363678</fullName>
    </submittedName>
</protein>
<gene>
    <name evidence="3" type="primary">LOC105363678</name>
</gene>
<dbReference type="KEGG" id="csol:105363678"/>
<dbReference type="CTD" id="100145916"/>
<dbReference type="Pfam" id="PF07464">
    <property type="entry name" value="ApoLp-III"/>
    <property type="match status" value="1"/>
</dbReference>
<keyword evidence="2" id="KW-1185">Reference proteome</keyword>
<proteinExistence type="predicted"/>
<dbReference type="Gene3D" id="1.20.120.20">
    <property type="entry name" value="Apolipoprotein"/>
    <property type="match status" value="1"/>
</dbReference>
<feature type="signal peptide" evidence="1">
    <location>
        <begin position="1"/>
        <end position="19"/>
    </location>
</feature>
<dbReference type="GeneID" id="105363678"/>
<accession>A0AAJ6YKH8</accession>
<evidence type="ECO:0000313" key="3">
    <source>
        <dbReference type="RefSeq" id="XP_011499734.1"/>
    </source>
</evidence>
<evidence type="ECO:0000256" key="1">
    <source>
        <dbReference type="SAM" id="SignalP"/>
    </source>
</evidence>
<sequence>MPINMKNIIFMALVVYTSALPKDTSEALQPLQLSEFINNAQKNINNLAANIKNQLNIPDQDTVVNTLKNQSSTFVNNVQQYITSVSEEVKSKTPELEKLWADVKNKLSKVIEDINANVPNAKESAEKLQKQFQEGVETLVKESNTIAEAFKQNSGHVKEEIAGFTKKAVDIAVEATQNLNDQLKSAANQATIAIDKKN</sequence>
<dbReference type="InterPro" id="IPR010009">
    <property type="entry name" value="ApoLp-III"/>
</dbReference>
<dbReference type="GO" id="GO:0006869">
    <property type="term" value="P:lipid transport"/>
    <property type="evidence" value="ECO:0007669"/>
    <property type="project" value="InterPro"/>
</dbReference>
<name>A0AAJ6YKH8_9HYME</name>
<dbReference type="Proteomes" id="UP000695007">
    <property type="component" value="Unplaced"/>
</dbReference>
<organism evidence="2 3">
    <name type="scientific">Ceratosolen solmsi marchali</name>
    <dbReference type="NCBI Taxonomy" id="326594"/>
    <lineage>
        <taxon>Eukaryota</taxon>
        <taxon>Metazoa</taxon>
        <taxon>Ecdysozoa</taxon>
        <taxon>Arthropoda</taxon>
        <taxon>Hexapoda</taxon>
        <taxon>Insecta</taxon>
        <taxon>Pterygota</taxon>
        <taxon>Neoptera</taxon>
        <taxon>Endopterygota</taxon>
        <taxon>Hymenoptera</taxon>
        <taxon>Apocrita</taxon>
        <taxon>Proctotrupomorpha</taxon>
        <taxon>Chalcidoidea</taxon>
        <taxon>Agaonidae</taxon>
        <taxon>Agaoninae</taxon>
        <taxon>Ceratosolen</taxon>
    </lineage>
</organism>
<dbReference type="GO" id="GO:0008289">
    <property type="term" value="F:lipid binding"/>
    <property type="evidence" value="ECO:0007669"/>
    <property type="project" value="InterPro"/>
</dbReference>
<evidence type="ECO:0000313" key="2">
    <source>
        <dbReference type="Proteomes" id="UP000695007"/>
    </source>
</evidence>
<dbReference type="GO" id="GO:0005576">
    <property type="term" value="C:extracellular region"/>
    <property type="evidence" value="ECO:0007669"/>
    <property type="project" value="InterPro"/>
</dbReference>
<keyword evidence="1" id="KW-0732">Signal</keyword>